<dbReference type="Gene3D" id="1.10.260.40">
    <property type="entry name" value="lambda repressor-like DNA-binding domains"/>
    <property type="match status" value="1"/>
</dbReference>
<dbReference type="InterPro" id="IPR050807">
    <property type="entry name" value="TransReg_Diox_bact_type"/>
</dbReference>
<dbReference type="InterPro" id="IPR027417">
    <property type="entry name" value="P-loop_NTPase"/>
</dbReference>
<dbReference type="CDD" id="cd02209">
    <property type="entry name" value="cupin_XRE_C"/>
    <property type="match status" value="1"/>
</dbReference>
<dbReference type="PROSITE" id="PS50943">
    <property type="entry name" value="HTH_CROC1"/>
    <property type="match status" value="1"/>
</dbReference>
<dbReference type="InterPro" id="IPR010982">
    <property type="entry name" value="Lambda_DNA-bd_dom_sf"/>
</dbReference>
<feature type="domain" description="HTH cro/C1-type" evidence="2">
    <location>
        <begin position="257"/>
        <end position="311"/>
    </location>
</feature>
<accession>E1QES7</accession>
<organism evidence="3 4">
    <name type="scientific">Desulfarculus baarsii (strain ATCC 33931 / DSM 2075 / LMG 7858 / VKM B-1802 / 2st14)</name>
    <dbReference type="NCBI Taxonomy" id="644282"/>
    <lineage>
        <taxon>Bacteria</taxon>
        <taxon>Pseudomonadati</taxon>
        <taxon>Thermodesulfobacteriota</taxon>
        <taxon>Desulfarculia</taxon>
        <taxon>Desulfarculales</taxon>
        <taxon>Desulfarculaceae</taxon>
        <taxon>Desulfarculus</taxon>
    </lineage>
</organism>
<dbReference type="GO" id="GO:0003700">
    <property type="term" value="F:DNA-binding transcription factor activity"/>
    <property type="evidence" value="ECO:0007669"/>
    <property type="project" value="TreeGrafter"/>
</dbReference>
<keyword evidence="4" id="KW-1185">Reference proteome</keyword>
<protein>
    <submittedName>
        <fullName evidence="3">Transcriptional regulator, XRE family</fullName>
    </submittedName>
</protein>
<dbReference type="Proteomes" id="UP000009047">
    <property type="component" value="Chromosome"/>
</dbReference>
<dbReference type="PANTHER" id="PTHR46797">
    <property type="entry name" value="HTH-TYPE TRANSCRIPTIONAL REGULATOR"/>
    <property type="match status" value="1"/>
</dbReference>
<dbReference type="OrthoDB" id="9812167at2"/>
<dbReference type="InterPro" id="IPR013096">
    <property type="entry name" value="Cupin_2"/>
</dbReference>
<dbReference type="Pfam" id="PF01381">
    <property type="entry name" value="HTH_3"/>
    <property type="match status" value="1"/>
</dbReference>
<dbReference type="eggNOG" id="COG0467">
    <property type="taxonomic scope" value="Bacteria"/>
</dbReference>
<dbReference type="SUPFAM" id="SSF52540">
    <property type="entry name" value="P-loop containing nucleoside triphosphate hydrolases"/>
    <property type="match status" value="1"/>
</dbReference>
<dbReference type="Gene3D" id="2.60.120.10">
    <property type="entry name" value="Jelly Rolls"/>
    <property type="match status" value="1"/>
</dbReference>
<dbReference type="InterPro" id="IPR011051">
    <property type="entry name" value="RmlC_Cupin_sf"/>
</dbReference>
<evidence type="ECO:0000313" key="3">
    <source>
        <dbReference type="EMBL" id="ADK84063.1"/>
    </source>
</evidence>
<name>E1QES7_DESB2</name>
<dbReference type="InterPro" id="IPR014710">
    <property type="entry name" value="RmlC-like_jellyroll"/>
</dbReference>
<dbReference type="EMBL" id="CP002085">
    <property type="protein sequence ID" value="ADK84063.1"/>
    <property type="molecule type" value="Genomic_DNA"/>
</dbReference>
<dbReference type="Gene3D" id="3.40.50.300">
    <property type="entry name" value="P-loop containing nucleotide triphosphate hydrolases"/>
    <property type="match status" value="1"/>
</dbReference>
<evidence type="ECO:0000313" key="4">
    <source>
        <dbReference type="Proteomes" id="UP000009047"/>
    </source>
</evidence>
<dbReference type="GO" id="GO:0003677">
    <property type="term" value="F:DNA binding"/>
    <property type="evidence" value="ECO:0007669"/>
    <property type="project" value="UniProtKB-KW"/>
</dbReference>
<dbReference type="STRING" id="644282.Deba_0691"/>
<dbReference type="CDD" id="cd00093">
    <property type="entry name" value="HTH_XRE"/>
    <property type="match status" value="1"/>
</dbReference>
<keyword evidence="1" id="KW-0238">DNA-binding</keyword>
<dbReference type="Pfam" id="PF07883">
    <property type="entry name" value="Cupin_2"/>
    <property type="match status" value="1"/>
</dbReference>
<dbReference type="SUPFAM" id="SSF51182">
    <property type="entry name" value="RmlC-like cupins"/>
    <property type="match status" value="1"/>
</dbReference>
<proteinExistence type="predicted"/>
<gene>
    <name evidence="3" type="ordered locus">Deba_0691</name>
</gene>
<dbReference type="KEGG" id="dbr:Deba_0691"/>
<dbReference type="eggNOG" id="COG0662">
    <property type="taxonomic scope" value="Bacteria"/>
</dbReference>
<reference evidence="3 4" key="1">
    <citation type="journal article" date="2010" name="Stand. Genomic Sci.">
        <title>Complete genome sequence of Desulfarculus baarsii type strain (2st14).</title>
        <authorList>
            <person name="Sun H."/>
            <person name="Spring S."/>
            <person name="Lapidus A."/>
            <person name="Davenport K."/>
            <person name="Del Rio T.G."/>
            <person name="Tice H."/>
            <person name="Nolan M."/>
            <person name="Copeland A."/>
            <person name="Cheng J.F."/>
            <person name="Lucas S."/>
            <person name="Tapia R."/>
            <person name="Goodwin L."/>
            <person name="Pitluck S."/>
            <person name="Ivanova N."/>
            <person name="Pagani I."/>
            <person name="Mavromatis K."/>
            <person name="Ovchinnikova G."/>
            <person name="Pati A."/>
            <person name="Chen A."/>
            <person name="Palaniappan K."/>
            <person name="Hauser L."/>
            <person name="Chang Y.J."/>
            <person name="Jeffries C.D."/>
            <person name="Detter J.C."/>
            <person name="Han C."/>
            <person name="Rohde M."/>
            <person name="Brambilla E."/>
            <person name="Goker M."/>
            <person name="Woyke T."/>
            <person name="Bristow J."/>
            <person name="Eisen J.A."/>
            <person name="Markowitz V."/>
            <person name="Hugenholtz P."/>
            <person name="Kyrpides N.C."/>
            <person name="Klenk H.P."/>
            <person name="Land M."/>
        </authorList>
    </citation>
    <scope>NUCLEOTIDE SEQUENCE [LARGE SCALE GENOMIC DNA]</scope>
    <source>
        <strain evidence="4">ATCC 33931 / DSM 2075 / LMG 7858 / VKM B-1802 / 2st14</strain>
    </source>
</reference>
<evidence type="ECO:0000259" key="2">
    <source>
        <dbReference type="PROSITE" id="PS50943"/>
    </source>
</evidence>
<dbReference type="SMART" id="SM00530">
    <property type="entry name" value="HTH_XRE"/>
    <property type="match status" value="1"/>
</dbReference>
<dbReference type="HOGENOM" id="CLU_628111_0_0_7"/>
<dbReference type="PANTHER" id="PTHR46797:SF2">
    <property type="entry name" value="TRANSCRIPTIONAL REGULATOR"/>
    <property type="match status" value="1"/>
</dbReference>
<sequence length="432" mass="47996">MSEPVRVASGVSELDRLLGGLFIGDNVVWLDDAGSLATVFCGNFIMASQSQERPLIYVTFDRSPKNLLDKLGPLADYPALTILDCFTHGKGMGSEVFLKFYEDPPARRAANVVLMSAPGDPEEVSQALYGLQARHQGDVRFVLESITGMQELWGDEEAIVNFYSRTCPRLYELNTIAYWIMEKAAHSDRLKAQIAHIAQVVIELSIKRGTTNLMVVKAEKRPSENLHRQFNYWSKGASVSFDPQRRAASRFDLGKRIKELRGKKGLSQTDLAKMVGVTPSTISQVESNHIYPSLPALIKMAEVLSVEIASFFNDGAEDRQRVVFSAEEAVEVKLVDMPAGAVRAQLLSPVDLDSKTEPYIIEIPPKTSLPSHFFMHKGEEVGYVLAGRVQLKIKKAVHNARAGDVIFLTNELPTNWQNPGRTPARLLWLKIG</sequence>
<dbReference type="GO" id="GO:0005829">
    <property type="term" value="C:cytosol"/>
    <property type="evidence" value="ECO:0007669"/>
    <property type="project" value="TreeGrafter"/>
</dbReference>
<dbReference type="AlphaFoldDB" id="E1QES7"/>
<dbReference type="SUPFAM" id="SSF47413">
    <property type="entry name" value="lambda repressor-like DNA-binding domains"/>
    <property type="match status" value="1"/>
</dbReference>
<dbReference type="RefSeq" id="WP_013257518.1">
    <property type="nucleotide sequence ID" value="NC_014365.1"/>
</dbReference>
<dbReference type="InterPro" id="IPR001387">
    <property type="entry name" value="Cro/C1-type_HTH"/>
</dbReference>
<evidence type="ECO:0000256" key="1">
    <source>
        <dbReference type="ARBA" id="ARBA00023125"/>
    </source>
</evidence>
<dbReference type="eggNOG" id="COG1476">
    <property type="taxonomic scope" value="Bacteria"/>
</dbReference>